<evidence type="ECO:0000256" key="4">
    <source>
        <dbReference type="ARBA" id="ARBA00022679"/>
    </source>
</evidence>
<keyword evidence="5 10" id="KW-0819">tRNA processing</keyword>
<evidence type="ECO:0000256" key="1">
    <source>
        <dbReference type="ARBA" id="ARBA00001946"/>
    </source>
</evidence>
<evidence type="ECO:0000256" key="7">
    <source>
        <dbReference type="ARBA" id="ARBA00022840"/>
    </source>
</evidence>
<evidence type="ECO:0000256" key="12">
    <source>
        <dbReference type="RuleBase" id="RU003784"/>
    </source>
</evidence>
<dbReference type="HAMAP" id="MF_00185">
    <property type="entry name" value="IPP_trans"/>
    <property type="match status" value="1"/>
</dbReference>
<feature type="binding site" evidence="10">
    <location>
        <begin position="24"/>
        <end position="31"/>
    </location>
    <ligand>
        <name>ATP</name>
        <dbReference type="ChEBI" id="CHEBI:30616"/>
    </ligand>
</feature>
<keyword evidence="6 10" id="KW-0547">Nucleotide-binding</keyword>
<dbReference type="SUPFAM" id="SSF52540">
    <property type="entry name" value="P-loop containing nucleoside triphosphate hydrolases"/>
    <property type="match status" value="1"/>
</dbReference>
<dbReference type="InterPro" id="IPR027417">
    <property type="entry name" value="P-loop_NTPase"/>
</dbReference>
<dbReference type="InterPro" id="IPR018022">
    <property type="entry name" value="IPT"/>
</dbReference>
<dbReference type="GO" id="GO:0006400">
    <property type="term" value="P:tRNA modification"/>
    <property type="evidence" value="ECO:0007669"/>
    <property type="project" value="TreeGrafter"/>
</dbReference>
<comment type="cofactor">
    <cofactor evidence="1 10">
        <name>Mg(2+)</name>
        <dbReference type="ChEBI" id="CHEBI:18420"/>
    </cofactor>
</comment>
<keyword evidence="8 10" id="KW-0460">Magnesium</keyword>
<evidence type="ECO:0000256" key="9">
    <source>
        <dbReference type="ARBA" id="ARBA00049563"/>
    </source>
</evidence>
<dbReference type="PANTHER" id="PTHR11088">
    <property type="entry name" value="TRNA DIMETHYLALLYLTRANSFERASE"/>
    <property type="match status" value="1"/>
</dbReference>
<evidence type="ECO:0000256" key="11">
    <source>
        <dbReference type="RuleBase" id="RU003783"/>
    </source>
</evidence>
<dbReference type="Proteomes" id="UP000198122">
    <property type="component" value="Unassembled WGS sequence"/>
</dbReference>
<organism evidence="14 15">
    <name type="scientific">Kytococcus aerolatus</name>
    <dbReference type="NCBI Taxonomy" id="592308"/>
    <lineage>
        <taxon>Bacteria</taxon>
        <taxon>Bacillati</taxon>
        <taxon>Actinomycetota</taxon>
        <taxon>Actinomycetes</taxon>
        <taxon>Micrococcales</taxon>
        <taxon>Kytococcaceae</taxon>
        <taxon>Kytococcus</taxon>
    </lineage>
</organism>
<dbReference type="Gene3D" id="3.40.50.300">
    <property type="entry name" value="P-loop containing nucleotide triphosphate hydrolases"/>
    <property type="match status" value="1"/>
</dbReference>
<comment type="similarity">
    <text evidence="3 10 13">Belongs to the IPP transferase family.</text>
</comment>
<comment type="subunit">
    <text evidence="10">Monomer.</text>
</comment>
<comment type="catalytic activity">
    <reaction evidence="9 10 11">
        <text>adenosine(37) in tRNA + dimethylallyl diphosphate = N(6)-dimethylallyladenosine(37) in tRNA + diphosphate</text>
        <dbReference type="Rhea" id="RHEA:26482"/>
        <dbReference type="Rhea" id="RHEA-COMP:10162"/>
        <dbReference type="Rhea" id="RHEA-COMP:10375"/>
        <dbReference type="ChEBI" id="CHEBI:33019"/>
        <dbReference type="ChEBI" id="CHEBI:57623"/>
        <dbReference type="ChEBI" id="CHEBI:74411"/>
        <dbReference type="ChEBI" id="CHEBI:74415"/>
        <dbReference type="EC" id="2.5.1.75"/>
    </reaction>
</comment>
<dbReference type="GO" id="GO:0005524">
    <property type="term" value="F:ATP binding"/>
    <property type="evidence" value="ECO:0007669"/>
    <property type="project" value="UniProtKB-UniRule"/>
</dbReference>
<dbReference type="RefSeq" id="WP_088817473.1">
    <property type="nucleotide sequence ID" value="NZ_FYEZ01000001.1"/>
</dbReference>
<dbReference type="NCBIfam" id="TIGR00174">
    <property type="entry name" value="miaA"/>
    <property type="match status" value="1"/>
</dbReference>
<comment type="function">
    <text evidence="2 10 12">Catalyzes the transfer of a dimethylallyl group onto the adenine at position 37 in tRNAs that read codons beginning with uridine, leading to the formation of N6-(dimethylallyl)adenosine (i(6)A).</text>
</comment>
<feature type="site" description="Interaction with substrate tRNA" evidence="10">
    <location>
        <position position="115"/>
    </location>
</feature>
<gene>
    <name evidence="10" type="primary">miaA</name>
    <name evidence="14" type="ORF">SAMN05445756_0467</name>
</gene>
<dbReference type="AlphaFoldDB" id="A0A212T5N5"/>
<protein>
    <recommendedName>
        <fullName evidence="10">tRNA dimethylallyltransferase</fullName>
        <ecNumber evidence="10">2.5.1.75</ecNumber>
    </recommendedName>
    <alternativeName>
        <fullName evidence="10">Dimethylallyl diphosphate:tRNA dimethylallyltransferase</fullName>
        <shortName evidence="10">DMAPP:tRNA dimethylallyltransferase</shortName>
        <shortName evidence="10">DMATase</shortName>
    </alternativeName>
    <alternativeName>
        <fullName evidence="10">Isopentenyl-diphosphate:tRNA isopentenyltransferase</fullName>
        <shortName evidence="10">IPP transferase</shortName>
        <shortName evidence="10">IPPT</shortName>
        <shortName evidence="10">IPTase</shortName>
    </alternativeName>
</protein>
<dbReference type="InterPro" id="IPR039657">
    <property type="entry name" value="Dimethylallyltransferase"/>
</dbReference>
<feature type="site" description="Interaction with substrate tRNA" evidence="10">
    <location>
        <position position="136"/>
    </location>
</feature>
<evidence type="ECO:0000256" key="5">
    <source>
        <dbReference type="ARBA" id="ARBA00022694"/>
    </source>
</evidence>
<keyword evidence="15" id="KW-1185">Reference proteome</keyword>
<keyword evidence="4 10" id="KW-0808">Transferase</keyword>
<evidence type="ECO:0000313" key="15">
    <source>
        <dbReference type="Proteomes" id="UP000198122"/>
    </source>
</evidence>
<feature type="binding site" evidence="10">
    <location>
        <begin position="26"/>
        <end position="31"/>
    </location>
    <ligand>
        <name>substrate</name>
    </ligand>
</feature>
<dbReference type="FunFam" id="1.10.20.140:FF:000001">
    <property type="entry name" value="tRNA dimethylallyltransferase"/>
    <property type="match status" value="1"/>
</dbReference>
<dbReference type="GO" id="GO:0052381">
    <property type="term" value="F:tRNA dimethylallyltransferase activity"/>
    <property type="evidence" value="ECO:0007669"/>
    <property type="project" value="UniProtKB-UniRule"/>
</dbReference>
<proteinExistence type="inferred from homology"/>
<evidence type="ECO:0000256" key="6">
    <source>
        <dbReference type="ARBA" id="ARBA00022741"/>
    </source>
</evidence>
<dbReference type="EC" id="2.5.1.75" evidence="10"/>
<dbReference type="OrthoDB" id="9776390at2"/>
<evidence type="ECO:0000256" key="2">
    <source>
        <dbReference type="ARBA" id="ARBA00003213"/>
    </source>
</evidence>
<name>A0A212T5N5_9MICO</name>
<evidence type="ECO:0000256" key="8">
    <source>
        <dbReference type="ARBA" id="ARBA00022842"/>
    </source>
</evidence>
<sequence>MCSAPSPDRDHPLAGPVPIVAVVGQTATGKSDLGLALAERLGGEVVNADASQLYRGMDIGTAKLSVAERRGIPHHQLDVLEVTQEATVARFQEEGRRDIAGIRERGNVPVVAGGTGLYVRALLDRLEIPPTDPAVRAVFEQRLEAEGVERLYGELQRLDPRAAEGIEPRNGRRIVRALEVIELTGRPFSSTMPTREFLVPSVLIGLRADDEVLHPRIDARVERMWAAGLLEEVRALDAVGLRAGPGRTARRAIGYSQALAQLDGEMTQAEAIADTQQATRRLARRQRAWYRPDPRIVWLEHDAEGLVEQALAAVADG</sequence>
<dbReference type="PANTHER" id="PTHR11088:SF60">
    <property type="entry name" value="TRNA DIMETHYLALLYLTRANSFERASE"/>
    <property type="match status" value="1"/>
</dbReference>
<evidence type="ECO:0000256" key="10">
    <source>
        <dbReference type="HAMAP-Rule" id="MF_00185"/>
    </source>
</evidence>
<keyword evidence="7 10" id="KW-0067">ATP-binding</keyword>
<dbReference type="Pfam" id="PF01715">
    <property type="entry name" value="IPPT"/>
    <property type="match status" value="1"/>
</dbReference>
<evidence type="ECO:0000256" key="13">
    <source>
        <dbReference type="RuleBase" id="RU003785"/>
    </source>
</evidence>
<dbReference type="EMBL" id="FYEZ01000001">
    <property type="protein sequence ID" value="SNC61363.1"/>
    <property type="molecule type" value="Genomic_DNA"/>
</dbReference>
<comment type="caution">
    <text evidence="10">Lacks conserved residue(s) required for the propagation of feature annotation.</text>
</comment>
<evidence type="ECO:0000313" key="14">
    <source>
        <dbReference type="EMBL" id="SNC61363.1"/>
    </source>
</evidence>
<dbReference type="Gene3D" id="1.10.20.140">
    <property type="match status" value="1"/>
</dbReference>
<accession>A0A212T5N5</accession>
<evidence type="ECO:0000256" key="3">
    <source>
        <dbReference type="ARBA" id="ARBA00005842"/>
    </source>
</evidence>
<reference evidence="14 15" key="1">
    <citation type="submission" date="2017-06" db="EMBL/GenBank/DDBJ databases">
        <authorList>
            <person name="Kim H.J."/>
            <person name="Triplett B.A."/>
        </authorList>
    </citation>
    <scope>NUCLEOTIDE SEQUENCE [LARGE SCALE GENOMIC DNA]</scope>
    <source>
        <strain evidence="14 15">DSM 22179</strain>
    </source>
</reference>